<dbReference type="GO" id="GO:0005739">
    <property type="term" value="C:mitochondrion"/>
    <property type="evidence" value="ECO:0007669"/>
    <property type="project" value="TreeGrafter"/>
</dbReference>
<evidence type="ECO:0000313" key="5">
    <source>
        <dbReference type="Proteomes" id="UP000053927"/>
    </source>
</evidence>
<dbReference type="OMA" id="ACESAVF"/>
<name>R7RXR4_STEHR</name>
<keyword evidence="1" id="KW-0210">Decarboxylase</keyword>
<evidence type="ECO:0000259" key="3">
    <source>
        <dbReference type="Pfam" id="PF12588"/>
    </source>
</evidence>
<dbReference type="InterPro" id="IPR003817">
    <property type="entry name" value="PS_Dcarbxylase"/>
</dbReference>
<dbReference type="InterPro" id="IPR022237">
    <property type="entry name" value="PsiD-like"/>
</dbReference>
<protein>
    <submittedName>
        <fullName evidence="4">Phosphatidylserine decarboxylase</fullName>
    </submittedName>
</protein>
<feature type="domain" description="L-tryptophan decarboxylase PsiD-like" evidence="3">
    <location>
        <begin position="46"/>
        <end position="172"/>
    </location>
</feature>
<gene>
    <name evidence="4" type="ORF">STEHIDRAFT_69356</name>
</gene>
<dbReference type="KEGG" id="shs:STEHIDRAFT_69356"/>
<dbReference type="RefSeq" id="XP_007311316.1">
    <property type="nucleotide sequence ID" value="XM_007311254.1"/>
</dbReference>
<dbReference type="Pfam" id="PF12588">
    <property type="entry name" value="PSDC"/>
    <property type="match status" value="1"/>
</dbReference>
<reference evidence="5" key="1">
    <citation type="journal article" date="2012" name="Science">
        <title>The Paleozoic origin of enzymatic lignin decomposition reconstructed from 31 fungal genomes.</title>
        <authorList>
            <person name="Floudas D."/>
            <person name="Binder M."/>
            <person name="Riley R."/>
            <person name="Barry K."/>
            <person name="Blanchette R.A."/>
            <person name="Henrissat B."/>
            <person name="Martinez A.T."/>
            <person name="Otillar R."/>
            <person name="Spatafora J.W."/>
            <person name="Yadav J.S."/>
            <person name="Aerts A."/>
            <person name="Benoit I."/>
            <person name="Boyd A."/>
            <person name="Carlson A."/>
            <person name="Copeland A."/>
            <person name="Coutinho P.M."/>
            <person name="de Vries R.P."/>
            <person name="Ferreira P."/>
            <person name="Findley K."/>
            <person name="Foster B."/>
            <person name="Gaskell J."/>
            <person name="Glotzer D."/>
            <person name="Gorecki P."/>
            <person name="Heitman J."/>
            <person name="Hesse C."/>
            <person name="Hori C."/>
            <person name="Igarashi K."/>
            <person name="Jurgens J.A."/>
            <person name="Kallen N."/>
            <person name="Kersten P."/>
            <person name="Kohler A."/>
            <person name="Kuees U."/>
            <person name="Kumar T.K.A."/>
            <person name="Kuo A."/>
            <person name="LaButti K."/>
            <person name="Larrondo L.F."/>
            <person name="Lindquist E."/>
            <person name="Ling A."/>
            <person name="Lombard V."/>
            <person name="Lucas S."/>
            <person name="Lundell T."/>
            <person name="Martin R."/>
            <person name="McLaughlin D.J."/>
            <person name="Morgenstern I."/>
            <person name="Morin E."/>
            <person name="Murat C."/>
            <person name="Nagy L.G."/>
            <person name="Nolan M."/>
            <person name="Ohm R.A."/>
            <person name="Patyshakuliyeva A."/>
            <person name="Rokas A."/>
            <person name="Ruiz-Duenas F.J."/>
            <person name="Sabat G."/>
            <person name="Salamov A."/>
            <person name="Samejima M."/>
            <person name="Schmutz J."/>
            <person name="Slot J.C."/>
            <person name="St John F."/>
            <person name="Stenlid J."/>
            <person name="Sun H."/>
            <person name="Sun S."/>
            <person name="Syed K."/>
            <person name="Tsang A."/>
            <person name="Wiebenga A."/>
            <person name="Young D."/>
            <person name="Pisabarro A."/>
            <person name="Eastwood D.C."/>
            <person name="Martin F."/>
            <person name="Cullen D."/>
            <person name="Grigoriev I.V."/>
            <person name="Hibbett D.S."/>
        </authorList>
    </citation>
    <scope>NUCLEOTIDE SEQUENCE [LARGE SCALE GENOMIC DNA]</scope>
    <source>
        <strain evidence="5">FP-91666</strain>
    </source>
</reference>
<dbReference type="OrthoDB" id="5973539at2759"/>
<accession>R7RXR4</accession>
<organism evidence="4 5">
    <name type="scientific">Stereum hirsutum (strain FP-91666)</name>
    <name type="common">White-rot fungus</name>
    <dbReference type="NCBI Taxonomy" id="721885"/>
    <lineage>
        <taxon>Eukaryota</taxon>
        <taxon>Fungi</taxon>
        <taxon>Dikarya</taxon>
        <taxon>Basidiomycota</taxon>
        <taxon>Agaricomycotina</taxon>
        <taxon>Agaricomycetes</taxon>
        <taxon>Russulales</taxon>
        <taxon>Stereaceae</taxon>
        <taxon>Stereum</taxon>
    </lineage>
</organism>
<evidence type="ECO:0000256" key="1">
    <source>
        <dbReference type="ARBA" id="ARBA00022793"/>
    </source>
</evidence>
<evidence type="ECO:0000313" key="4">
    <source>
        <dbReference type="EMBL" id="EIM79578.1"/>
    </source>
</evidence>
<dbReference type="GeneID" id="18806533"/>
<keyword evidence="5" id="KW-1185">Reference proteome</keyword>
<dbReference type="eggNOG" id="KOG2419">
    <property type="taxonomic scope" value="Eukaryota"/>
</dbReference>
<dbReference type="Proteomes" id="UP000053927">
    <property type="component" value="Unassembled WGS sequence"/>
</dbReference>
<dbReference type="GO" id="GO:0006646">
    <property type="term" value="P:phosphatidylethanolamine biosynthetic process"/>
    <property type="evidence" value="ECO:0007669"/>
    <property type="project" value="TreeGrafter"/>
</dbReference>
<dbReference type="PANTHER" id="PTHR10067:SF9">
    <property type="entry name" value="PHOSPHATIDYLSERINE DECARBOXYLASE FAMILY PROTEIN (AFU_ORTHOLOGUE AFUA_7G01730)"/>
    <property type="match status" value="1"/>
</dbReference>
<dbReference type="EMBL" id="JH687403">
    <property type="protein sequence ID" value="EIM79578.1"/>
    <property type="molecule type" value="Genomic_DNA"/>
</dbReference>
<dbReference type="Pfam" id="PF02666">
    <property type="entry name" value="PS_Dcarbxylase"/>
    <property type="match status" value="1"/>
</dbReference>
<keyword evidence="2" id="KW-0456">Lyase</keyword>
<dbReference type="GO" id="GO:0004609">
    <property type="term" value="F:phosphatidylserine decarboxylase activity"/>
    <property type="evidence" value="ECO:0007669"/>
    <property type="project" value="InterPro"/>
</dbReference>
<dbReference type="AlphaFoldDB" id="R7RXR4"/>
<sequence length="434" mass="48228">MHLYPKTALVRYGGWLPRNREAYEMFFAQLSTKVSAYRQTVSTHIEAVADFERAVIADPEMVNLVDQMFSQAEPINYIEDFAFLLHCLDILLLEPPGFLENAPLDFVGTPLCVLFDVLSNTGAAYDLFRRPAFNVAMKKLLDARGAYLKSPESNKTLTDQRGGWFSAEGLETLAGDDRGEFNVTYLCPKPDEINRGFQSWNDFFTREIQGSARPIVSDANPDTILNACESAVFRLARNVKAHDKFWLKAQNYSLCDMLNGDECAAEHFAGGTIYQAYLSPYDYHRWRAPISGTIMKTEIIPGTYYAVLPDEGAADDDPNFEPGSPYGALVRSEAWITQSAARAVVYIQSDNPKIGLVAFIGVGMVEISTCVVSVEVGQRVRQGDGIGMFQFGGSSHVLIFGPDTNITFVEDVERDGMVMVNSHIKVRSVLGRVN</sequence>
<proteinExistence type="predicted"/>
<evidence type="ECO:0000256" key="2">
    <source>
        <dbReference type="ARBA" id="ARBA00023239"/>
    </source>
</evidence>
<dbReference type="PANTHER" id="PTHR10067">
    <property type="entry name" value="PHOSPHATIDYLSERINE DECARBOXYLASE"/>
    <property type="match status" value="1"/>
</dbReference>